<dbReference type="RefSeq" id="WP_324765713.1">
    <property type="nucleotide sequence ID" value="NZ_BAAATS010000022.1"/>
</dbReference>
<name>A0ABU6C1Z8_9ACTN</name>
<evidence type="ECO:0000256" key="1">
    <source>
        <dbReference type="SAM" id="SignalP"/>
    </source>
</evidence>
<evidence type="ECO:0000313" key="3">
    <source>
        <dbReference type="Proteomes" id="UP001352223"/>
    </source>
</evidence>
<dbReference type="Proteomes" id="UP001352223">
    <property type="component" value="Unassembled WGS sequence"/>
</dbReference>
<dbReference type="EMBL" id="JAOZYB010000001">
    <property type="protein sequence ID" value="MEB3958732.1"/>
    <property type="molecule type" value="Genomic_DNA"/>
</dbReference>
<sequence length="73" mass="7171">MRTRTALAALIVSTAALAAGGGTAIAADGLPDKCTPDESYTVPVGKIAGQVSNSVLGRDPLAELCKSGQGSAK</sequence>
<reference evidence="2 3" key="1">
    <citation type="submission" date="2022-10" db="EMBL/GenBank/DDBJ databases">
        <authorList>
            <person name="Xie J."/>
            <person name="Shen N."/>
        </authorList>
    </citation>
    <scope>NUCLEOTIDE SEQUENCE [LARGE SCALE GENOMIC DNA]</scope>
    <source>
        <strain evidence="2 3">DSM 41681</strain>
    </source>
</reference>
<gene>
    <name evidence="2" type="ORF">OKJ48_00440</name>
</gene>
<feature type="chain" id="PRO_5047338012" description="Secreted protein" evidence="1">
    <location>
        <begin position="19"/>
        <end position="73"/>
    </location>
</feature>
<keyword evidence="1" id="KW-0732">Signal</keyword>
<organism evidence="2 3">
    <name type="scientific">Streptomyces kunmingensis</name>
    <dbReference type="NCBI Taxonomy" id="68225"/>
    <lineage>
        <taxon>Bacteria</taxon>
        <taxon>Bacillati</taxon>
        <taxon>Actinomycetota</taxon>
        <taxon>Actinomycetes</taxon>
        <taxon>Kitasatosporales</taxon>
        <taxon>Streptomycetaceae</taxon>
        <taxon>Streptomyces</taxon>
    </lineage>
</organism>
<proteinExistence type="predicted"/>
<feature type="signal peptide" evidence="1">
    <location>
        <begin position="1"/>
        <end position="18"/>
    </location>
</feature>
<protein>
    <recommendedName>
        <fullName evidence="4">Secreted protein</fullName>
    </recommendedName>
</protein>
<evidence type="ECO:0000313" key="2">
    <source>
        <dbReference type="EMBL" id="MEB3958732.1"/>
    </source>
</evidence>
<keyword evidence="3" id="KW-1185">Reference proteome</keyword>
<accession>A0ABU6C1Z8</accession>
<evidence type="ECO:0008006" key="4">
    <source>
        <dbReference type="Google" id="ProtNLM"/>
    </source>
</evidence>
<comment type="caution">
    <text evidence="2">The sequence shown here is derived from an EMBL/GenBank/DDBJ whole genome shotgun (WGS) entry which is preliminary data.</text>
</comment>